<reference evidence="2" key="1">
    <citation type="submission" date="2016-06" db="EMBL/GenBank/DDBJ databases">
        <title>Draft Genome sequence of the fungus Inonotus baumii.</title>
        <authorList>
            <person name="Zhu H."/>
            <person name="Lin W."/>
        </authorList>
    </citation>
    <scope>NUCLEOTIDE SEQUENCE</scope>
    <source>
        <strain evidence="2">821</strain>
    </source>
</reference>
<feature type="region of interest" description="Disordered" evidence="1">
    <location>
        <begin position="289"/>
        <end position="336"/>
    </location>
</feature>
<sequence length="450" mass="49088">MVSSGTFLVKEAYATMFCARWRSKNLAPPLDLLYAVCRLRSDTEPSFSVPKRDEHESAGTFHGNASQAGVLATHLHGNCHSEVDMAPAKCTSVAEDITILQQALFIQKSLENLDSNSRAEMSCDDTQEVWSGFAASASGNVATDSGNINAKNLVSIAKERKTDSEALSPPFIRTSQRHEECPIRLRKRARRGSTVSNQSDGLRQRVLARGDEQADVKEFLETGEAFKGICEDKNINKTEKQISALSARGTSRQGQRTDIGLLSVFHDYCDESDDTMHSSSDSEIELLSAAGGGDLGRDNQHQESRAGTTRLAGMDTRNYPDRGSLARQPRKEENISDFHDRQYVPILLSSGNDTEDTHRSADAEYQSFDSSGTHTGGLISELVHDKNVPENACLDILRLVASTARVVCALCAARSRDMAYPNLDAAELGYIVDSALSALRSPVASCLSMF</sequence>
<organism evidence="2 3">
    <name type="scientific">Sanghuangporus baumii</name>
    <name type="common">Phellinus baumii</name>
    <dbReference type="NCBI Taxonomy" id="108892"/>
    <lineage>
        <taxon>Eukaryota</taxon>
        <taxon>Fungi</taxon>
        <taxon>Dikarya</taxon>
        <taxon>Basidiomycota</taxon>
        <taxon>Agaricomycotina</taxon>
        <taxon>Agaricomycetes</taxon>
        <taxon>Hymenochaetales</taxon>
        <taxon>Hymenochaetaceae</taxon>
        <taxon>Sanghuangporus</taxon>
    </lineage>
</organism>
<evidence type="ECO:0000313" key="3">
    <source>
        <dbReference type="Proteomes" id="UP000757232"/>
    </source>
</evidence>
<proteinExistence type="predicted"/>
<dbReference type="AlphaFoldDB" id="A0A9Q5HUW8"/>
<keyword evidence="3" id="KW-1185">Reference proteome</keyword>
<evidence type="ECO:0000256" key="1">
    <source>
        <dbReference type="SAM" id="MobiDB-lite"/>
    </source>
</evidence>
<dbReference type="Proteomes" id="UP000757232">
    <property type="component" value="Unassembled WGS sequence"/>
</dbReference>
<feature type="compositionally biased region" description="Basic and acidic residues" evidence="1">
    <location>
        <begin position="295"/>
        <end position="304"/>
    </location>
</feature>
<protein>
    <submittedName>
        <fullName evidence="2">Uncharacterized protein</fullName>
    </submittedName>
</protein>
<accession>A0A9Q5HUW8</accession>
<comment type="caution">
    <text evidence="2">The sequence shown here is derived from an EMBL/GenBank/DDBJ whole genome shotgun (WGS) entry which is preliminary data.</text>
</comment>
<name>A0A9Q5HUW8_SANBA</name>
<dbReference type="EMBL" id="LNZH02000202">
    <property type="protein sequence ID" value="OCB86443.1"/>
    <property type="molecule type" value="Genomic_DNA"/>
</dbReference>
<gene>
    <name evidence="2" type="ORF">A7U60_g6565</name>
</gene>
<evidence type="ECO:0000313" key="2">
    <source>
        <dbReference type="EMBL" id="OCB86443.1"/>
    </source>
</evidence>